<evidence type="ECO:0000313" key="4">
    <source>
        <dbReference type="Proteomes" id="UP001303001"/>
    </source>
</evidence>
<dbReference type="PROSITE" id="PS50231">
    <property type="entry name" value="RICIN_B_LECTIN"/>
    <property type="match status" value="1"/>
</dbReference>
<proteinExistence type="predicted"/>
<protein>
    <submittedName>
        <fullName evidence="3">RICIN domain-containing protein</fullName>
    </submittedName>
</protein>
<name>A0ABY9ZRU0_9ACTN</name>
<organism evidence="3 4">
    <name type="scientific">Micromonospora halotolerans</name>
    <dbReference type="NCBI Taxonomy" id="709879"/>
    <lineage>
        <taxon>Bacteria</taxon>
        <taxon>Bacillati</taxon>
        <taxon>Actinomycetota</taxon>
        <taxon>Actinomycetes</taxon>
        <taxon>Micromonosporales</taxon>
        <taxon>Micromonosporaceae</taxon>
        <taxon>Micromonospora</taxon>
    </lineage>
</organism>
<dbReference type="RefSeq" id="WP_313719621.1">
    <property type="nucleotide sequence ID" value="NZ_CP134876.1"/>
</dbReference>
<dbReference type="Proteomes" id="UP001303001">
    <property type="component" value="Chromosome"/>
</dbReference>
<dbReference type="InterPro" id="IPR000772">
    <property type="entry name" value="Ricin_B_lectin"/>
</dbReference>
<evidence type="ECO:0000256" key="1">
    <source>
        <dbReference type="SAM" id="MobiDB-lite"/>
    </source>
</evidence>
<feature type="region of interest" description="Disordered" evidence="1">
    <location>
        <begin position="1"/>
        <end position="33"/>
    </location>
</feature>
<feature type="domain" description="Ricin B lectin" evidence="2">
    <location>
        <begin position="47"/>
        <end position="78"/>
    </location>
</feature>
<keyword evidence="4" id="KW-1185">Reference proteome</keyword>
<sequence length="79" mass="8232">MRVGSAGEQEWREPERAGSAYAPSPPGRAVVGRSGGGLRAQLGVYGTRCLDVNGAATGNGTTVILWSCTAAANQRWTLR</sequence>
<dbReference type="EMBL" id="CP134876">
    <property type="protein sequence ID" value="WNM38014.1"/>
    <property type="molecule type" value="Genomic_DNA"/>
</dbReference>
<dbReference type="SUPFAM" id="SSF50370">
    <property type="entry name" value="Ricin B-like lectins"/>
    <property type="match status" value="1"/>
</dbReference>
<gene>
    <name evidence="3" type="ORF">RMN56_23140</name>
</gene>
<dbReference type="InterPro" id="IPR035992">
    <property type="entry name" value="Ricin_B-like_lectins"/>
</dbReference>
<evidence type="ECO:0000313" key="3">
    <source>
        <dbReference type="EMBL" id="WNM38014.1"/>
    </source>
</evidence>
<dbReference type="Gene3D" id="2.80.10.50">
    <property type="match status" value="1"/>
</dbReference>
<reference evidence="3 4" key="1">
    <citation type="submission" date="2023-09" db="EMBL/GenBank/DDBJ databases">
        <title>Micromonospora halotolerans DSM 45598 genome sequence.</title>
        <authorList>
            <person name="Mo P."/>
        </authorList>
    </citation>
    <scope>NUCLEOTIDE SEQUENCE [LARGE SCALE GENOMIC DNA]</scope>
    <source>
        <strain evidence="3 4">DSM 45598</strain>
    </source>
</reference>
<dbReference type="Pfam" id="PF14200">
    <property type="entry name" value="RicinB_lectin_2"/>
    <property type="match status" value="1"/>
</dbReference>
<dbReference type="CDD" id="cd00161">
    <property type="entry name" value="beta-trefoil_Ricin-like"/>
    <property type="match status" value="1"/>
</dbReference>
<evidence type="ECO:0000259" key="2">
    <source>
        <dbReference type="Pfam" id="PF14200"/>
    </source>
</evidence>
<accession>A0ABY9ZRU0</accession>